<evidence type="ECO:0000313" key="5">
    <source>
        <dbReference type="Proteomes" id="UP001597178"/>
    </source>
</evidence>
<feature type="region of interest" description="Disordered" evidence="3">
    <location>
        <begin position="1"/>
        <end position="39"/>
    </location>
</feature>
<dbReference type="InterPro" id="IPR022838">
    <property type="entry name" value="GTP_cyclohydrolase_FolE2"/>
</dbReference>
<name>A0ABW3ZQ50_9BACI</name>
<feature type="site" description="May be catalytically important" evidence="2">
    <location>
        <position position="188"/>
    </location>
</feature>
<dbReference type="InterPro" id="IPR003801">
    <property type="entry name" value="GTP_cyclohydrolase_FolE2/MptA"/>
</dbReference>
<dbReference type="PANTHER" id="PTHR36445:SF1">
    <property type="entry name" value="GTP CYCLOHYDROLASE MPTA"/>
    <property type="match status" value="1"/>
</dbReference>
<dbReference type="GO" id="GO:0003934">
    <property type="term" value="F:GTP cyclohydrolase I activity"/>
    <property type="evidence" value="ECO:0007669"/>
    <property type="project" value="UniProtKB-EC"/>
</dbReference>
<comment type="function">
    <text evidence="2">Converts GTP to 7,8-dihydroneopterin triphosphate.</text>
</comment>
<dbReference type="Gene3D" id="3.10.270.10">
    <property type="entry name" value="Urate Oxidase"/>
    <property type="match status" value="1"/>
</dbReference>
<comment type="catalytic activity">
    <reaction evidence="2">
        <text>GTP + H2O = 7,8-dihydroneopterin 3'-triphosphate + formate + H(+)</text>
        <dbReference type="Rhea" id="RHEA:17473"/>
        <dbReference type="ChEBI" id="CHEBI:15377"/>
        <dbReference type="ChEBI" id="CHEBI:15378"/>
        <dbReference type="ChEBI" id="CHEBI:15740"/>
        <dbReference type="ChEBI" id="CHEBI:37565"/>
        <dbReference type="ChEBI" id="CHEBI:58462"/>
        <dbReference type="EC" id="3.5.4.16"/>
    </reaction>
</comment>
<evidence type="ECO:0000313" key="4">
    <source>
        <dbReference type="EMBL" id="MFD1360476.1"/>
    </source>
</evidence>
<keyword evidence="5" id="KW-1185">Reference proteome</keyword>
<dbReference type="Proteomes" id="UP001597178">
    <property type="component" value="Unassembled WGS sequence"/>
</dbReference>
<reference evidence="5" key="1">
    <citation type="journal article" date="2019" name="Int. J. Syst. Evol. Microbiol.">
        <title>The Global Catalogue of Microorganisms (GCM) 10K type strain sequencing project: providing services to taxonomists for standard genome sequencing and annotation.</title>
        <authorList>
            <consortium name="The Broad Institute Genomics Platform"/>
            <consortium name="The Broad Institute Genome Sequencing Center for Infectious Disease"/>
            <person name="Wu L."/>
            <person name="Ma J."/>
        </authorList>
    </citation>
    <scope>NUCLEOTIDE SEQUENCE [LARGE SCALE GENOMIC DNA]</scope>
    <source>
        <strain evidence="5">CCUG 54822</strain>
    </source>
</reference>
<evidence type="ECO:0000256" key="3">
    <source>
        <dbReference type="SAM" id="MobiDB-lite"/>
    </source>
</evidence>
<dbReference type="EC" id="3.5.4.16" evidence="2"/>
<sequence length="315" mass="35735">MDKAKTIATKQLPDKAERQKLFGSVEPGPRTKPSEKSKMADLQNTKKDFLFDLDAVGIANVKHPISIASNLEPKTQTTIGTFEFSSSIEKSSKGTNMSRFTEQLQAFHQKGFVIDLKTLKTFAKDLVERLDQKDAEITVRFPWFYERRGPQSDLSGMNHADIMIRVNYDTTAGYTMEASLTSLITTLCPCSKEISEYSAHNQRGEVTMTVGLAEDFDEEATDWKEWLLEAAESNASARLHPVLKRPDEKMVTEQAYENPRFVEDLARLVAADLYEMAFVTRFQVQCRNEESIHMHDAIASITYDKRQDESPQEEG</sequence>
<dbReference type="RefSeq" id="WP_382397183.1">
    <property type="nucleotide sequence ID" value="NZ_JBHTNH010000002.1"/>
</dbReference>
<organism evidence="4 5">
    <name type="scientific">Lentibacillus salinarum</name>
    <dbReference type="NCBI Taxonomy" id="446820"/>
    <lineage>
        <taxon>Bacteria</taxon>
        <taxon>Bacillati</taxon>
        <taxon>Bacillota</taxon>
        <taxon>Bacilli</taxon>
        <taxon>Bacillales</taxon>
        <taxon>Bacillaceae</taxon>
        <taxon>Lentibacillus</taxon>
    </lineage>
</organism>
<comment type="pathway">
    <text evidence="2">Cofactor biosynthesis; 7,8-dihydroneopterin triphosphate biosynthesis; 7,8-dihydroneopterin triphosphate from GTP: step 1/1.</text>
</comment>
<accession>A0ABW3ZQ50</accession>
<evidence type="ECO:0000256" key="2">
    <source>
        <dbReference type="HAMAP-Rule" id="MF_01527"/>
    </source>
</evidence>
<keyword evidence="1 2" id="KW-0378">Hydrolase</keyword>
<evidence type="ECO:0000256" key="1">
    <source>
        <dbReference type="ARBA" id="ARBA00022801"/>
    </source>
</evidence>
<dbReference type="EMBL" id="JBHTNH010000002">
    <property type="protein sequence ID" value="MFD1360476.1"/>
    <property type="molecule type" value="Genomic_DNA"/>
</dbReference>
<dbReference type="NCBIfam" id="NF010200">
    <property type="entry name" value="PRK13674.1-1"/>
    <property type="match status" value="1"/>
</dbReference>
<proteinExistence type="inferred from homology"/>
<comment type="similarity">
    <text evidence="2">Belongs to the GTP cyclohydrolase IV family.</text>
</comment>
<dbReference type="HAMAP" id="MF_01527_B">
    <property type="entry name" value="GTP_cyclohydrol_B"/>
    <property type="match status" value="1"/>
</dbReference>
<protein>
    <recommendedName>
        <fullName evidence="2">GTP cyclohydrolase FolE2</fullName>
        <ecNumber evidence="2">3.5.4.16</ecNumber>
    </recommendedName>
</protein>
<comment type="caution">
    <text evidence="4">The sequence shown here is derived from an EMBL/GenBank/DDBJ whole genome shotgun (WGS) entry which is preliminary data.</text>
</comment>
<dbReference type="PANTHER" id="PTHR36445">
    <property type="entry name" value="GTP CYCLOHYDROLASE MPTA"/>
    <property type="match status" value="1"/>
</dbReference>
<dbReference type="Pfam" id="PF02649">
    <property type="entry name" value="GCHY-1"/>
    <property type="match status" value="1"/>
</dbReference>
<gene>
    <name evidence="2 4" type="primary">folE2</name>
    <name evidence="4" type="ORF">ACFQ4A_02135</name>
</gene>